<dbReference type="AlphaFoldDB" id="A0A1Q2GUD0"/>
<keyword evidence="1" id="KW-0175">Coiled coil</keyword>
<dbReference type="Proteomes" id="UP000188243">
    <property type="component" value="Chromosome"/>
</dbReference>
<evidence type="ECO:0000313" key="3">
    <source>
        <dbReference type="EMBL" id="AQP98724.1"/>
    </source>
</evidence>
<name>A0A1Q2GUD0_9GAMM</name>
<reference evidence="3 4" key="1">
    <citation type="submission" date="2017-02" db="EMBL/GenBank/DDBJ databases">
        <title>Complete genome sequence of the cold-active Pseudoalteromonas aliena strain EH1 isolated from Arctic seawater.</title>
        <authorList>
            <person name="Kim E."/>
            <person name="Heo E."/>
            <person name="Kim H."/>
            <person name="Kim D."/>
        </authorList>
    </citation>
    <scope>NUCLEOTIDE SEQUENCE [LARGE SCALE GENOMIC DNA]</scope>
    <source>
        <strain evidence="3 4">EH1</strain>
    </source>
</reference>
<dbReference type="SUPFAM" id="SSF52540">
    <property type="entry name" value="P-loop containing nucleoside triphosphate hydrolases"/>
    <property type="match status" value="1"/>
</dbReference>
<feature type="coiled-coil region" evidence="1">
    <location>
        <begin position="323"/>
        <end position="408"/>
    </location>
</feature>
<dbReference type="EMBL" id="CP019628">
    <property type="protein sequence ID" value="AQP98724.1"/>
    <property type="molecule type" value="Genomic_DNA"/>
</dbReference>
<evidence type="ECO:0000256" key="1">
    <source>
        <dbReference type="SAM" id="Coils"/>
    </source>
</evidence>
<dbReference type="Pfam" id="PF13476">
    <property type="entry name" value="AAA_23"/>
    <property type="match status" value="1"/>
</dbReference>
<dbReference type="InterPro" id="IPR038729">
    <property type="entry name" value="Rad50/SbcC_AAA"/>
</dbReference>
<dbReference type="RefSeq" id="WP_077535447.1">
    <property type="nucleotide sequence ID" value="NZ_CP019628.1"/>
</dbReference>
<dbReference type="GO" id="GO:0006302">
    <property type="term" value="P:double-strand break repair"/>
    <property type="evidence" value="ECO:0007669"/>
    <property type="project" value="InterPro"/>
</dbReference>
<dbReference type="KEGG" id="paln:B0W48_02255"/>
<dbReference type="Gene3D" id="3.40.50.300">
    <property type="entry name" value="P-loop containing nucleotide triphosphate hydrolases"/>
    <property type="match status" value="2"/>
</dbReference>
<feature type="coiled-coil region" evidence="1">
    <location>
        <begin position="207"/>
        <end position="276"/>
    </location>
</feature>
<organism evidence="3 4">
    <name type="scientific">Pseudoalteromonas aliena</name>
    <dbReference type="NCBI Taxonomy" id="247523"/>
    <lineage>
        <taxon>Bacteria</taxon>
        <taxon>Pseudomonadati</taxon>
        <taxon>Pseudomonadota</taxon>
        <taxon>Gammaproteobacteria</taxon>
        <taxon>Alteromonadales</taxon>
        <taxon>Pseudoalteromonadaceae</taxon>
        <taxon>Pseudoalteromonas</taxon>
    </lineage>
</organism>
<evidence type="ECO:0000259" key="2">
    <source>
        <dbReference type="Pfam" id="PF13476"/>
    </source>
</evidence>
<evidence type="ECO:0000313" key="4">
    <source>
        <dbReference type="Proteomes" id="UP000188243"/>
    </source>
</evidence>
<protein>
    <recommendedName>
        <fullName evidence="2">Rad50/SbcC-type AAA domain-containing protein</fullName>
    </recommendedName>
</protein>
<proteinExistence type="predicted"/>
<dbReference type="STRING" id="247523.B0W48_02255"/>
<dbReference type="GO" id="GO:0016887">
    <property type="term" value="F:ATP hydrolysis activity"/>
    <property type="evidence" value="ECO:0007669"/>
    <property type="project" value="InterPro"/>
</dbReference>
<gene>
    <name evidence="3" type="ORF">B0W48_02255</name>
</gene>
<feature type="domain" description="Rad50/SbcC-type AAA" evidence="2">
    <location>
        <begin position="21"/>
        <end position="239"/>
    </location>
</feature>
<accession>A0A1Q2GUD0</accession>
<sequence>MKLISIQIFSNGLSGWQSDLLKFGDNITQLFGKNGCGKTPIVQSIAFCLGYPCVFRNDIYERCNHAILEVSSPIGNLQLKRIYSKGIDIQVTEPNGEKQRFYDEKEYSAYLFETLGLTVDNLVTNNNKSTSPYLASMLPIYYLDQDDGYNKFYSPPSNFIKDQFSEMMRMIFDLPVKHSFDQKKEKFKAKERLDYLDKQVELHSRQAEIAKQEAALISKSSEELEDEISTLESEIEQLKSSGANHDDSINVLDRLISKHKASIRDLTLEIAEINKRTSGIAQIVHEINTEVETLNLNEEARRVFLSFNEICGSSNCQLFSSSSDAYSKNLLYLKDQIKDLERNADIDKIKIEQIMKQRESLEGLIQTIIDERNQSLEKSEISALVDAISALKNQIFELQSQKSDIEKVELLENKHFKTIAERNKALEKYQSFGTDKNSIPALVKLKADLREFFLNWLEVLNTNNISRNITFKDDFTPYLGTETISQLKGSTRTRAVLAYHAALIELMAQHNSFCFKFLILDTPKQHEIHNDDLNQYIKALKVLCGQHSVQVVFSTTEYHYQGDNQDIEWNPKYQGEKQLMFLKMNDNDRII</sequence>
<dbReference type="InterPro" id="IPR027417">
    <property type="entry name" value="P-loop_NTPase"/>
</dbReference>